<evidence type="ECO:0000256" key="1">
    <source>
        <dbReference type="ARBA" id="ARBA00005384"/>
    </source>
</evidence>
<keyword evidence="3" id="KW-0805">Transcription regulation</keyword>
<keyword evidence="4" id="KW-0238">DNA-binding</keyword>
<dbReference type="CDD" id="cd00609">
    <property type="entry name" value="AAT_like"/>
    <property type="match status" value="1"/>
</dbReference>
<dbReference type="SUPFAM" id="SSF46785">
    <property type="entry name" value="Winged helix' DNA-binding domain"/>
    <property type="match status" value="1"/>
</dbReference>
<evidence type="ECO:0000256" key="6">
    <source>
        <dbReference type="SAM" id="MobiDB-lite"/>
    </source>
</evidence>
<dbReference type="Gene3D" id="1.10.10.10">
    <property type="entry name" value="Winged helix-like DNA-binding domain superfamily/Winged helix DNA-binding domain"/>
    <property type="match status" value="1"/>
</dbReference>
<proteinExistence type="inferred from homology"/>
<evidence type="ECO:0000256" key="3">
    <source>
        <dbReference type="ARBA" id="ARBA00023015"/>
    </source>
</evidence>
<dbReference type="InterPro" id="IPR051446">
    <property type="entry name" value="HTH_trans_reg/aminotransferase"/>
</dbReference>
<keyword evidence="2" id="KW-0663">Pyridoxal phosphate</keyword>
<dbReference type="Pfam" id="PF00155">
    <property type="entry name" value="Aminotran_1_2"/>
    <property type="match status" value="1"/>
</dbReference>
<evidence type="ECO:0000313" key="8">
    <source>
        <dbReference type="EMBL" id="PPQ33240.1"/>
    </source>
</evidence>
<dbReference type="OrthoDB" id="9808770at2"/>
<organism evidence="8 9">
    <name type="scientific">Rhodoblastus sphagnicola</name>
    <dbReference type="NCBI Taxonomy" id="333368"/>
    <lineage>
        <taxon>Bacteria</taxon>
        <taxon>Pseudomonadati</taxon>
        <taxon>Pseudomonadota</taxon>
        <taxon>Alphaproteobacteria</taxon>
        <taxon>Hyphomicrobiales</taxon>
        <taxon>Rhodoblastaceae</taxon>
        <taxon>Rhodoblastus</taxon>
    </lineage>
</organism>
<dbReference type="GO" id="GO:0030170">
    <property type="term" value="F:pyridoxal phosphate binding"/>
    <property type="evidence" value="ECO:0007669"/>
    <property type="project" value="InterPro"/>
</dbReference>
<protein>
    <submittedName>
        <fullName evidence="8">GntR family transcriptional regulator</fullName>
    </submittedName>
</protein>
<feature type="region of interest" description="Disordered" evidence="6">
    <location>
        <begin position="84"/>
        <end position="103"/>
    </location>
</feature>
<feature type="domain" description="HTH gntR-type" evidence="7">
    <location>
        <begin position="18"/>
        <end position="86"/>
    </location>
</feature>
<dbReference type="EMBL" id="NHSJ01000025">
    <property type="protein sequence ID" value="PPQ33240.1"/>
    <property type="molecule type" value="Genomic_DNA"/>
</dbReference>
<dbReference type="InterPro" id="IPR004839">
    <property type="entry name" value="Aminotransferase_I/II_large"/>
</dbReference>
<keyword evidence="5" id="KW-0804">Transcription</keyword>
<accession>A0A2S6NF70</accession>
<dbReference type="PANTHER" id="PTHR46577">
    <property type="entry name" value="HTH-TYPE TRANSCRIPTIONAL REGULATORY PROTEIN GABR"/>
    <property type="match status" value="1"/>
</dbReference>
<dbReference type="GO" id="GO:0003700">
    <property type="term" value="F:DNA-binding transcription factor activity"/>
    <property type="evidence" value="ECO:0007669"/>
    <property type="project" value="InterPro"/>
</dbReference>
<dbReference type="InterPro" id="IPR036390">
    <property type="entry name" value="WH_DNA-bd_sf"/>
</dbReference>
<evidence type="ECO:0000256" key="5">
    <source>
        <dbReference type="ARBA" id="ARBA00023163"/>
    </source>
</evidence>
<dbReference type="Gene3D" id="3.40.640.10">
    <property type="entry name" value="Type I PLP-dependent aspartate aminotransferase-like (Major domain)"/>
    <property type="match status" value="1"/>
</dbReference>
<dbReference type="PRINTS" id="PR00035">
    <property type="entry name" value="HTHGNTR"/>
</dbReference>
<sequence>MTETGPMFSLTLNRRSAISLTDQIHDAVRDAIRTGTLAKLTRLPSTQDLSAQLGVARGTVRRAYDRLIDDQLIVSKGAAGTWVADAPAPRPSPRPASESEMTETPPGLFHPFDAPPAIFQMGVPAQDIFPFKQWSRIRIRATRAETLSPLNYPDPCGNARLRHEIAAYLAISRGVRCSVDQIFVTSGFTGALGMALQALSLSGAEVWCEDPGFPKTLTALQLAGLTVRPIPVDAAGLNVAAAKMVAGNAALAVVTPGQQAPLGMTMSLERRRDLLTWAEERGAWIIEDDYVGELQLRGRAAPALAAQDTSGRVLHIGTFSKTISPALRLGFLVVPPALAAPVGEIADHLSPAPNGAVQIAVADFMAGGHYLRHLRHMKRLYAARKALLADTLARHLPANLSLGIDGALSIRLHLPDESDDVAMAQRALSHGLAPAVLSQWYQGAVVKKGLLLCVTNVHAKTVVRDCEKLLDIIMHETNTSSQQDGSRTWIARMSLDLHGVS</sequence>
<dbReference type="CDD" id="cd07377">
    <property type="entry name" value="WHTH_GntR"/>
    <property type="match status" value="1"/>
</dbReference>
<keyword evidence="9" id="KW-1185">Reference proteome</keyword>
<comment type="caution">
    <text evidence="8">The sequence shown here is derived from an EMBL/GenBank/DDBJ whole genome shotgun (WGS) entry which is preliminary data.</text>
</comment>
<dbReference type="InterPro" id="IPR015424">
    <property type="entry name" value="PyrdxlP-dep_Trfase"/>
</dbReference>
<dbReference type="AlphaFoldDB" id="A0A2S6NF70"/>
<evidence type="ECO:0000256" key="4">
    <source>
        <dbReference type="ARBA" id="ARBA00023125"/>
    </source>
</evidence>
<comment type="similarity">
    <text evidence="1">In the C-terminal section; belongs to the class-I pyridoxal-phosphate-dependent aminotransferase family.</text>
</comment>
<dbReference type="InterPro" id="IPR015421">
    <property type="entry name" value="PyrdxlP-dep_Trfase_major"/>
</dbReference>
<reference evidence="8 9" key="1">
    <citation type="journal article" date="2018" name="Arch. Microbiol.">
        <title>New insights into the metabolic potential of the phototrophic purple bacterium Rhodopila globiformis DSM 161(T) from its draft genome sequence and evidence for a vanadium-dependent nitrogenase.</title>
        <authorList>
            <person name="Imhoff J.F."/>
            <person name="Rahn T."/>
            <person name="Kunzel S."/>
            <person name="Neulinger S.C."/>
        </authorList>
    </citation>
    <scope>NUCLEOTIDE SEQUENCE [LARGE SCALE GENOMIC DNA]</scope>
    <source>
        <strain evidence="8 9">DSM 16996</strain>
    </source>
</reference>
<dbReference type="SUPFAM" id="SSF53383">
    <property type="entry name" value="PLP-dependent transferases"/>
    <property type="match status" value="1"/>
</dbReference>
<dbReference type="GO" id="GO:0003677">
    <property type="term" value="F:DNA binding"/>
    <property type="evidence" value="ECO:0007669"/>
    <property type="project" value="UniProtKB-KW"/>
</dbReference>
<name>A0A2S6NF70_9HYPH</name>
<dbReference type="Proteomes" id="UP000239089">
    <property type="component" value="Unassembled WGS sequence"/>
</dbReference>
<evidence type="ECO:0000259" key="7">
    <source>
        <dbReference type="PROSITE" id="PS50949"/>
    </source>
</evidence>
<evidence type="ECO:0000256" key="2">
    <source>
        <dbReference type="ARBA" id="ARBA00022898"/>
    </source>
</evidence>
<dbReference type="SMART" id="SM00345">
    <property type="entry name" value="HTH_GNTR"/>
    <property type="match status" value="1"/>
</dbReference>
<dbReference type="PANTHER" id="PTHR46577:SF1">
    <property type="entry name" value="HTH-TYPE TRANSCRIPTIONAL REGULATORY PROTEIN GABR"/>
    <property type="match status" value="1"/>
</dbReference>
<dbReference type="PROSITE" id="PS50949">
    <property type="entry name" value="HTH_GNTR"/>
    <property type="match status" value="1"/>
</dbReference>
<gene>
    <name evidence="8" type="ORF">CCR94_02235</name>
</gene>
<dbReference type="Pfam" id="PF00392">
    <property type="entry name" value="GntR"/>
    <property type="match status" value="1"/>
</dbReference>
<dbReference type="InterPro" id="IPR000524">
    <property type="entry name" value="Tscrpt_reg_HTH_GntR"/>
</dbReference>
<dbReference type="InterPro" id="IPR036388">
    <property type="entry name" value="WH-like_DNA-bd_sf"/>
</dbReference>
<evidence type="ECO:0000313" key="9">
    <source>
        <dbReference type="Proteomes" id="UP000239089"/>
    </source>
</evidence>